<name>A0A7Y7IF80_9MICC</name>
<evidence type="ECO:0000313" key="3">
    <source>
        <dbReference type="Proteomes" id="UP000543556"/>
    </source>
</evidence>
<dbReference type="AlphaFoldDB" id="A0A7Y7IF80"/>
<dbReference type="RefSeq" id="WP_176634113.1">
    <property type="nucleotide sequence ID" value="NZ_JAAMFM010000005.1"/>
</dbReference>
<evidence type="ECO:0000313" key="2">
    <source>
        <dbReference type="EMBL" id="NVM94386.1"/>
    </source>
</evidence>
<accession>A0A7Y7IF80</accession>
<keyword evidence="1" id="KW-0812">Transmembrane</keyword>
<organism evidence="2 3">
    <name type="scientific">Arthrobacter wenxiniae</name>
    <dbReference type="NCBI Taxonomy" id="2713570"/>
    <lineage>
        <taxon>Bacteria</taxon>
        <taxon>Bacillati</taxon>
        <taxon>Actinomycetota</taxon>
        <taxon>Actinomycetes</taxon>
        <taxon>Micrococcales</taxon>
        <taxon>Micrococcaceae</taxon>
        <taxon>Arthrobacter</taxon>
    </lineage>
</organism>
<keyword evidence="1" id="KW-0472">Membrane</keyword>
<sequence>MKDQTPPVAGRTGAGRLRPLPGFRAAVVVFLATVLVGAGTLAAVANWQQSATATIAITAGAPAAPPPAGTVVTANPVLAVRPTVLDPEQVTCQPVPAQPTDKAADIKFTWPAAGRATSYVVTLSYDDKGYSYPGAATVTAPAATFTLQRTAAAYGHYVLRVLPMNGADAGDPIYRTYQYSAEPADNCYYARPDGRSPLAIPVVSAQALVKGATTAALPLSWTGSAGTSYVVTLVSATSGYGMEATVSGGGITVTFPRAASGQGAPFHSNYSLRIQPVNGTTVGDPVYKTVQYYDWGSGLY</sequence>
<feature type="transmembrane region" description="Helical" evidence="1">
    <location>
        <begin position="25"/>
        <end position="47"/>
    </location>
</feature>
<proteinExistence type="predicted"/>
<reference evidence="2 3" key="1">
    <citation type="submission" date="2020-02" db="EMBL/GenBank/DDBJ databases">
        <title>Genome sequence of strain AETb3-4.</title>
        <authorList>
            <person name="Gao J."/>
            <person name="Zhang X."/>
        </authorList>
    </citation>
    <scope>NUCLEOTIDE SEQUENCE [LARGE SCALE GENOMIC DNA]</scope>
    <source>
        <strain evidence="2 3">AETb3-4</strain>
    </source>
</reference>
<keyword evidence="1" id="KW-1133">Transmembrane helix</keyword>
<dbReference type="EMBL" id="JAAMFM010000005">
    <property type="protein sequence ID" value="NVM94386.1"/>
    <property type="molecule type" value="Genomic_DNA"/>
</dbReference>
<comment type="caution">
    <text evidence="2">The sequence shown here is derived from an EMBL/GenBank/DDBJ whole genome shotgun (WGS) entry which is preliminary data.</text>
</comment>
<dbReference type="Proteomes" id="UP000543556">
    <property type="component" value="Unassembled WGS sequence"/>
</dbReference>
<gene>
    <name evidence="2" type="ORF">G6034_05585</name>
</gene>
<protein>
    <submittedName>
        <fullName evidence="2">Uncharacterized protein</fullName>
    </submittedName>
</protein>
<keyword evidence="3" id="KW-1185">Reference proteome</keyword>
<evidence type="ECO:0000256" key="1">
    <source>
        <dbReference type="SAM" id="Phobius"/>
    </source>
</evidence>